<evidence type="ECO:0000259" key="1">
    <source>
        <dbReference type="Pfam" id="PF01370"/>
    </source>
</evidence>
<organism evidence="2 3">
    <name type="scientific">Microbacterium lacus</name>
    <dbReference type="NCBI Taxonomy" id="415217"/>
    <lineage>
        <taxon>Bacteria</taxon>
        <taxon>Bacillati</taxon>
        <taxon>Actinomycetota</taxon>
        <taxon>Actinomycetes</taxon>
        <taxon>Micrococcales</taxon>
        <taxon>Microbacteriaceae</taxon>
        <taxon>Microbacterium</taxon>
    </lineage>
</organism>
<dbReference type="PANTHER" id="PTHR48079:SF6">
    <property type="entry name" value="NAD(P)-BINDING DOMAIN-CONTAINING PROTEIN-RELATED"/>
    <property type="match status" value="1"/>
</dbReference>
<name>A0ABN2GGP8_9MICO</name>
<reference evidence="2 3" key="1">
    <citation type="journal article" date="2019" name="Int. J. Syst. Evol. Microbiol.">
        <title>The Global Catalogue of Microorganisms (GCM) 10K type strain sequencing project: providing services to taxonomists for standard genome sequencing and annotation.</title>
        <authorList>
            <consortium name="The Broad Institute Genomics Platform"/>
            <consortium name="The Broad Institute Genome Sequencing Center for Infectious Disease"/>
            <person name="Wu L."/>
            <person name="Ma J."/>
        </authorList>
    </citation>
    <scope>NUCLEOTIDE SEQUENCE [LARGE SCALE GENOMIC DNA]</scope>
    <source>
        <strain evidence="2 3">JCM 15575</strain>
    </source>
</reference>
<comment type="caution">
    <text evidence="2">The sequence shown here is derived from an EMBL/GenBank/DDBJ whole genome shotgun (WGS) entry which is preliminary data.</text>
</comment>
<evidence type="ECO:0000313" key="2">
    <source>
        <dbReference type="EMBL" id="GAA1671003.1"/>
    </source>
</evidence>
<proteinExistence type="predicted"/>
<dbReference type="Gene3D" id="3.40.50.720">
    <property type="entry name" value="NAD(P)-binding Rossmann-like Domain"/>
    <property type="match status" value="1"/>
</dbReference>
<dbReference type="InterPro" id="IPR001509">
    <property type="entry name" value="Epimerase_deHydtase"/>
</dbReference>
<dbReference type="EMBL" id="BAAAPK010000001">
    <property type="protein sequence ID" value="GAA1671003.1"/>
    <property type="molecule type" value="Genomic_DNA"/>
</dbReference>
<feature type="domain" description="NAD-dependent epimerase/dehydratase" evidence="1">
    <location>
        <begin position="102"/>
        <end position="216"/>
    </location>
</feature>
<dbReference type="Proteomes" id="UP001500596">
    <property type="component" value="Unassembled WGS sequence"/>
</dbReference>
<protein>
    <submittedName>
        <fullName evidence="2">SDR family oxidoreductase</fullName>
    </submittedName>
</protein>
<gene>
    <name evidence="2" type="ORF">GCM10009807_13880</name>
</gene>
<dbReference type="InterPro" id="IPR051783">
    <property type="entry name" value="NAD(P)-dependent_oxidoreduct"/>
</dbReference>
<dbReference type="Pfam" id="PF01370">
    <property type="entry name" value="Epimerase"/>
    <property type="match status" value="1"/>
</dbReference>
<dbReference type="SUPFAM" id="SSF51735">
    <property type="entry name" value="NAD(P)-binding Rossmann-fold domains"/>
    <property type="match status" value="1"/>
</dbReference>
<evidence type="ECO:0000313" key="3">
    <source>
        <dbReference type="Proteomes" id="UP001500596"/>
    </source>
</evidence>
<dbReference type="PANTHER" id="PTHR48079">
    <property type="entry name" value="PROTEIN YEEZ"/>
    <property type="match status" value="1"/>
</dbReference>
<keyword evidence="3" id="KW-1185">Reference proteome</keyword>
<dbReference type="InterPro" id="IPR036291">
    <property type="entry name" value="NAD(P)-bd_dom_sf"/>
</dbReference>
<sequence>MVSPGTHVWWDGRMTDVLILGGTGWLSGRVAERWRDAGAQVTCLARGSRPAPEGVQLVIGDREDGSAYDGVSGREWDEVIDISSIPAHVDAAVTQLGPRTRHWTYVSSVSAYADNDLADADEGAPLSEPLRPGEEYDYSRAKAAAEAAVRAALPDRAAIVRPGLVVGPGDLTDRFGYWVGRFALADAEPVLAPRLEGRGAQVIDVDDVADFVVRCGAEESGLTANAVGDPTALSALIALARATAGHTGELVEADDDWLEAHDVGYWMGPRSLPLWLPPDMPGFTTRSHAAYSAAGGRLRDLADTMTRTLADERERGLDRDRRAGLSRADERTLLAELSRV</sequence>
<accession>A0ABN2GGP8</accession>